<dbReference type="InterPro" id="IPR001584">
    <property type="entry name" value="Integrase_cat-core"/>
</dbReference>
<feature type="compositionally biased region" description="Basic residues" evidence="5">
    <location>
        <begin position="295"/>
        <end position="317"/>
    </location>
</feature>
<dbReference type="Pfam" id="PF13961">
    <property type="entry name" value="DUF4219"/>
    <property type="match status" value="1"/>
</dbReference>
<dbReference type="Pfam" id="PF00665">
    <property type="entry name" value="rve"/>
    <property type="match status" value="1"/>
</dbReference>
<dbReference type="InterPro" id="IPR043502">
    <property type="entry name" value="DNA/RNA_pol_sf"/>
</dbReference>
<dbReference type="Gene3D" id="1.10.510.10">
    <property type="entry name" value="Transferase(Phosphotransferase) domain 1"/>
    <property type="match status" value="1"/>
</dbReference>
<dbReference type="InterPro" id="IPR057670">
    <property type="entry name" value="SH3_retrovirus"/>
</dbReference>
<dbReference type="GO" id="GO:0046872">
    <property type="term" value="F:metal ion binding"/>
    <property type="evidence" value="ECO:0007669"/>
    <property type="project" value="UniProtKB-KW"/>
</dbReference>
<feature type="compositionally biased region" description="Basic residues" evidence="5">
    <location>
        <begin position="63"/>
        <end position="74"/>
    </location>
</feature>
<feature type="region of interest" description="Disordered" evidence="5">
    <location>
        <begin position="16"/>
        <end position="108"/>
    </location>
</feature>
<keyword evidence="4" id="KW-0378">Hydrolase</keyword>
<gene>
    <name evidence="7" type="ORF">HU200_049631</name>
</gene>
<protein>
    <recommendedName>
        <fullName evidence="6">Integrase catalytic domain-containing protein</fullName>
    </recommendedName>
</protein>
<dbReference type="Pfam" id="PF13976">
    <property type="entry name" value="gag_pre-integrs"/>
    <property type="match status" value="1"/>
</dbReference>
<evidence type="ECO:0000256" key="2">
    <source>
        <dbReference type="ARBA" id="ARBA00022723"/>
    </source>
</evidence>
<dbReference type="SUPFAM" id="SSF53098">
    <property type="entry name" value="Ribonuclease H-like"/>
    <property type="match status" value="1"/>
</dbReference>
<keyword evidence="2" id="KW-0479">Metal-binding</keyword>
<dbReference type="InterPro" id="IPR012337">
    <property type="entry name" value="RNaseH-like_sf"/>
</dbReference>
<dbReference type="Pfam" id="PF07727">
    <property type="entry name" value="RVT_2"/>
    <property type="match status" value="1"/>
</dbReference>
<dbReference type="Proteomes" id="UP000636709">
    <property type="component" value="Unassembled WGS sequence"/>
</dbReference>
<proteinExistence type="predicted"/>
<feature type="region of interest" description="Disordered" evidence="5">
    <location>
        <begin position="1656"/>
        <end position="1699"/>
    </location>
</feature>
<dbReference type="InterPro" id="IPR011009">
    <property type="entry name" value="Kinase-like_dom_sf"/>
</dbReference>
<sequence length="1699" mass="187716">MDTFVATFAVRRELLHDSQNQQLASEPRCAMASLPPKRSGATPPPEKKTDQAGGSGGTDGKKKTGRKSPRRRVSRSPSVPGRHRDTNQPRERVVERVVRDSGSSGTWPQLTKTNYNEWSLRMKLKLQARDLWDVVEFGDGDYRDDRTALDAICSAVPSEMISTLAVKDTAAEAWEAIKTLRIGDARRRAVTAQTLCTQYENIKLRDGEAIEDFALRFSGTVQRLAELGDPEPHGKAVKKYLRVVRLRYKQLLSIEEITGTLKSSDDAEEEPTPPTGSSTGKLLLTHEERRTWRLQLRRPRKGARSWKGARARRRKRPQRLDSNTGRRRRRVQALRQNWPLGPAQETTHVAQEEEHAEQVEGIFPQIEPPPLQPTSSPPPAASTVELHLLEDKVFAAFDDPGDRDPKRWVLDSGASNHMTGSRAAFSNIDAGVTGSVRFGDGSVARIEGIGTVLLSCKSREHHALNHVYYLPRLTANILSIGQFDEIGYQVLVEDGVMKIRDEERHLLAKINRDAGRLYVLDVDIAQPVCLAVRGEEEAWIWHARFGHLHFAVLRKMGREGLVRGLPLLSQVEQVCEACLAGKHRQAPFPRQAQGRSTEVLQLLHGDICGPISPPTPSGNRYFLLLVDDYSRYMWISLLPTKNAAADAIKHIQAATERKSGKKVMALRTDRGGEFAAADFVKYCAELGVQRQLTAAYSPQQNGVVERRNQTVVGTARSMMKAKDLPGVFWGEAVTTAVYLLNRSSSKSTGGKTPYELWTGCTPGVQHLRTFGCVAHVKTTTPHLKKLDDRSLRMIFVGYEPGSMAYRAYDPATGRVHISRDVVFDESAQWSWPDGDDGGEQDFTIDGLPESTPEVIITMTSTTAHPGAASPAASTPVSTPGHASRGATPAALATPAAQGTPVFATPLSVVDTEQLDINHDVDAPLRYRYIDDILQSAPVPMPLDEVALIASAEEPSSFAEAAHDPAWLKAMKEEIDSIVENKTWTLVDLPPGHRAIGLKWVYKVKRDEHGNVVRHKACLVAKGYVQHQGVDFDEVFALLMLAVAAHFGWEVHHMDVKSAFLNGELKEEAYVAQPPGYIDAKHPGKVLRLHKALYGLRQAPRAWNAKLDATLLSLGFRRSDSEHGVYTRGEKQRRLIVGVYVDDLIITGGDNTELQVFKGEMKKRFRMSDLGILSYYLGIEVNQDSSGISISQERYARKILEKAGLEGCNSCATPMETRLKLMKASSTTPTDATTYRNCGKPCAWVDMPRIASHDPGVMSVGMDTFVAKFAVRRELLHDFSCPKCSRSVVLSTRDPVITLVSPPASPKPTVPRQTTYYMENGSLDNKYQHDGRMPTLPWHNRYRVIKGVAATLLYLHEDWEQVVIHRDVKPSNMSVTVSHLGCRTEPASRQRFMQSLALDLPNAMSISGACVSALGFVNAVVVHRNENGKDTGSAGSMAPGLAFTMSESAVPWHRRRYKTTRLSASIFTHRDGASHATRRPIRTRRSSVYVSYTVTPLYAGTPIHNARDAATHFADRARNTQRAPRDTDTAVANKLANETAMYVNAHRTSRAWISTTPETPRDKHGFNYAPLALVARRARGGVPTHPQLWGAKGAGSAVGGKRARTRNRRPRLTAATGVTVSTVNPVSLYAEGGSLRHRLRGIPSCCGGGATGDDIRAHNRIPPPLPPHRQNLRARGPECPHRHPMPQAPRAAPATADDRH</sequence>
<dbReference type="GO" id="GO:0006508">
    <property type="term" value="P:proteolysis"/>
    <property type="evidence" value="ECO:0007669"/>
    <property type="project" value="UniProtKB-KW"/>
</dbReference>
<keyword evidence="3" id="KW-0064">Aspartyl protease</keyword>
<evidence type="ECO:0000256" key="5">
    <source>
        <dbReference type="SAM" id="MobiDB-lite"/>
    </source>
</evidence>
<dbReference type="GO" id="GO:0015074">
    <property type="term" value="P:DNA integration"/>
    <property type="evidence" value="ECO:0007669"/>
    <property type="project" value="InterPro"/>
</dbReference>
<feature type="compositionally biased region" description="Basic and acidic residues" evidence="5">
    <location>
        <begin position="82"/>
        <end position="99"/>
    </location>
</feature>
<evidence type="ECO:0000259" key="6">
    <source>
        <dbReference type="PROSITE" id="PS50994"/>
    </source>
</evidence>
<feature type="domain" description="Integrase catalytic" evidence="6">
    <location>
        <begin position="585"/>
        <end position="761"/>
    </location>
</feature>
<dbReference type="InterPro" id="IPR036397">
    <property type="entry name" value="RNaseH_sf"/>
</dbReference>
<dbReference type="GO" id="GO:0004190">
    <property type="term" value="F:aspartic-type endopeptidase activity"/>
    <property type="evidence" value="ECO:0007669"/>
    <property type="project" value="UniProtKB-KW"/>
</dbReference>
<feature type="region of interest" description="Disordered" evidence="5">
    <location>
        <begin position="863"/>
        <end position="895"/>
    </location>
</feature>
<dbReference type="OrthoDB" id="906313at2759"/>
<dbReference type="EMBL" id="JACEFO010002221">
    <property type="protein sequence ID" value="KAF8672420.1"/>
    <property type="molecule type" value="Genomic_DNA"/>
</dbReference>
<feature type="region of interest" description="Disordered" evidence="5">
    <location>
        <begin position="1583"/>
        <end position="1604"/>
    </location>
</feature>
<dbReference type="SUPFAM" id="SSF56112">
    <property type="entry name" value="Protein kinase-like (PK-like)"/>
    <property type="match status" value="1"/>
</dbReference>
<evidence type="ECO:0000313" key="8">
    <source>
        <dbReference type="Proteomes" id="UP000636709"/>
    </source>
</evidence>
<evidence type="ECO:0000256" key="4">
    <source>
        <dbReference type="ARBA" id="ARBA00022801"/>
    </source>
</evidence>
<dbReference type="InterPro" id="IPR025724">
    <property type="entry name" value="GAG-pre-integrase_dom"/>
</dbReference>
<name>A0A835E6R1_9POAL</name>
<feature type="region of interest" description="Disordered" evidence="5">
    <location>
        <begin position="261"/>
        <end position="335"/>
    </location>
</feature>
<dbReference type="SUPFAM" id="SSF56672">
    <property type="entry name" value="DNA/RNA polymerases"/>
    <property type="match status" value="1"/>
</dbReference>
<dbReference type="InterPro" id="IPR025314">
    <property type="entry name" value="DUF4219"/>
</dbReference>
<accession>A0A835E6R1</accession>
<keyword evidence="8" id="KW-1185">Reference proteome</keyword>
<dbReference type="InterPro" id="IPR054722">
    <property type="entry name" value="PolX-like_BBD"/>
</dbReference>
<organism evidence="7 8">
    <name type="scientific">Digitaria exilis</name>
    <dbReference type="NCBI Taxonomy" id="1010633"/>
    <lineage>
        <taxon>Eukaryota</taxon>
        <taxon>Viridiplantae</taxon>
        <taxon>Streptophyta</taxon>
        <taxon>Embryophyta</taxon>
        <taxon>Tracheophyta</taxon>
        <taxon>Spermatophyta</taxon>
        <taxon>Magnoliopsida</taxon>
        <taxon>Liliopsida</taxon>
        <taxon>Poales</taxon>
        <taxon>Poaceae</taxon>
        <taxon>PACMAD clade</taxon>
        <taxon>Panicoideae</taxon>
        <taxon>Panicodae</taxon>
        <taxon>Paniceae</taxon>
        <taxon>Anthephorinae</taxon>
        <taxon>Digitaria</taxon>
    </lineage>
</organism>
<dbReference type="InterPro" id="IPR013103">
    <property type="entry name" value="RVT_2"/>
</dbReference>
<evidence type="ECO:0000256" key="1">
    <source>
        <dbReference type="ARBA" id="ARBA00022670"/>
    </source>
</evidence>
<keyword evidence="1" id="KW-0645">Protease</keyword>
<feature type="compositionally biased region" description="Low complexity" evidence="5">
    <location>
        <begin position="886"/>
        <end position="895"/>
    </location>
</feature>
<feature type="compositionally biased region" description="Low complexity" evidence="5">
    <location>
        <begin position="1687"/>
        <end position="1699"/>
    </location>
</feature>
<dbReference type="GO" id="GO:0003676">
    <property type="term" value="F:nucleic acid binding"/>
    <property type="evidence" value="ECO:0007669"/>
    <property type="project" value="InterPro"/>
</dbReference>
<dbReference type="PANTHER" id="PTHR42648:SF25">
    <property type="entry name" value="RNA-DIRECTED DNA POLYMERASE"/>
    <property type="match status" value="1"/>
</dbReference>
<dbReference type="PROSITE" id="PS50994">
    <property type="entry name" value="INTEGRASE"/>
    <property type="match status" value="1"/>
</dbReference>
<comment type="caution">
    <text evidence="7">The sequence shown here is derived from an EMBL/GenBank/DDBJ whole genome shotgun (WGS) entry which is preliminary data.</text>
</comment>
<dbReference type="Pfam" id="PF22936">
    <property type="entry name" value="Pol_BBD"/>
    <property type="match status" value="1"/>
</dbReference>
<dbReference type="Gene3D" id="3.30.420.10">
    <property type="entry name" value="Ribonuclease H-like superfamily/Ribonuclease H"/>
    <property type="match status" value="1"/>
</dbReference>
<feature type="compositionally biased region" description="Low complexity" evidence="5">
    <location>
        <begin position="863"/>
        <end position="879"/>
    </location>
</feature>
<evidence type="ECO:0000313" key="7">
    <source>
        <dbReference type="EMBL" id="KAF8672420.1"/>
    </source>
</evidence>
<reference evidence="7" key="1">
    <citation type="submission" date="2020-07" db="EMBL/GenBank/DDBJ databases">
        <title>Genome sequence and genetic diversity analysis of an under-domesticated orphan crop, white fonio (Digitaria exilis).</title>
        <authorList>
            <person name="Bennetzen J.L."/>
            <person name="Chen S."/>
            <person name="Ma X."/>
            <person name="Wang X."/>
            <person name="Yssel A.E.J."/>
            <person name="Chaluvadi S.R."/>
            <person name="Johnson M."/>
            <person name="Gangashetty P."/>
            <person name="Hamidou F."/>
            <person name="Sanogo M.D."/>
            <person name="Zwaenepoel A."/>
            <person name="Wallace J."/>
            <person name="Van De Peer Y."/>
            <person name="Van Deynze A."/>
        </authorList>
    </citation>
    <scope>NUCLEOTIDE SEQUENCE</scope>
    <source>
        <tissue evidence="7">Leaves</tissue>
    </source>
</reference>
<evidence type="ECO:0000256" key="3">
    <source>
        <dbReference type="ARBA" id="ARBA00022750"/>
    </source>
</evidence>
<dbReference type="InterPro" id="IPR039537">
    <property type="entry name" value="Retrotran_Ty1/copia-like"/>
</dbReference>
<dbReference type="PANTHER" id="PTHR42648">
    <property type="entry name" value="TRANSPOSASE, PUTATIVE-RELATED"/>
    <property type="match status" value="1"/>
</dbReference>
<dbReference type="Pfam" id="PF25597">
    <property type="entry name" value="SH3_retrovirus"/>
    <property type="match status" value="1"/>
</dbReference>